<dbReference type="InterPro" id="IPR035919">
    <property type="entry name" value="EAL_sf"/>
</dbReference>
<dbReference type="PANTHER" id="PTHR33121">
    <property type="entry name" value="CYCLIC DI-GMP PHOSPHODIESTERASE PDEF"/>
    <property type="match status" value="1"/>
</dbReference>
<dbReference type="Proteomes" id="UP000189431">
    <property type="component" value="Unassembled WGS sequence"/>
</dbReference>
<dbReference type="InterPro" id="IPR011622">
    <property type="entry name" value="7TMR_DISM_rcpt_extracell_dom2"/>
</dbReference>
<keyword evidence="1" id="KW-1133">Transmembrane helix</keyword>
<dbReference type="SUPFAM" id="SSF141868">
    <property type="entry name" value="EAL domain-like"/>
    <property type="match status" value="1"/>
</dbReference>
<proteinExistence type="predicted"/>
<dbReference type="Gene3D" id="3.20.20.450">
    <property type="entry name" value="EAL domain"/>
    <property type="match status" value="1"/>
</dbReference>
<dbReference type="InterPro" id="IPR000160">
    <property type="entry name" value="GGDEF_dom"/>
</dbReference>
<dbReference type="EMBL" id="MUFR01000034">
    <property type="protein sequence ID" value="OOF33266.1"/>
    <property type="molecule type" value="Genomic_DNA"/>
</dbReference>
<dbReference type="InterPro" id="IPR050706">
    <property type="entry name" value="Cyclic-di-GMP_PDE-like"/>
</dbReference>
<feature type="transmembrane region" description="Helical" evidence="1">
    <location>
        <begin position="191"/>
        <end position="212"/>
    </location>
</feature>
<sequence length="857" mass="97391">MHALQSRQPLIWGATLLALLALSTFGVWIADLSEGTTEEQPLLDVNYSYFVDETNELSLDYVMAHAPFTSVSEPTHIPWKLAYQTYWINIGFDYTGLTERPIHVITDNPSIDYLDAYHVLDGEQIRSRVKAGDITPERLNRLPLPSSVPVTLLPEHANQLLIKVTSRDMATMPLWVMDHGRYDHFAKSLHLVWGGFVSFAMLMALYSAGVYVYSRQRVYLIYVFATVLSALVVSVNHGFSRYFVPDFVQIFISNHLVALTVCLLTVGLWFTYFFLDFTRSPIHQRARSLFLITTGGLLGLALLSFITPAYMSASFVLIAQIPVYGVIIYYLWQQWQPSKYWLFLFILCWIPAMAGGLTFYALMLNYIEYTLLSSYVLMLALALTMILFSLALAERFRFQRMQEMRALTHDTLSCLPNNNVLHMVISDLISRNNNFNLCCLSIDNYNNLLPYLDESARDEYINAIATRMNDTLAVQPVQAIKTDSDMPSHRLGCLKEGVFAFLIEDVDRKTCDQVLTAVVDSLNGDLCVGSFVTQVNVRIGVCHYPTDGDHPGLLISRALNAIDQHRPFVGTYAHFNSHEQRHHQLHVSLVTDLRDAIENDGLDLYHQPQIDLRTGSIHGSEVLARWTHPEYGQISPEVFVRMAEDVGIINSLTLWVIKRAFQQQAQLINRGHCRRLSVNISASDIYIPDLANRVVELAREYHIPTNLISLELTESIMVEDYNWLKQLIADLSANGIEVSIDDYGTGYSSLYFLSQLPFTELKIDRSFVRDLPKSSRHQSIVRATTDMARSLGVMVVAEGVESEEAESLLRRYGVDVSQGYYYSRPLPFSQYQAYVERMDSAQPSTVIRERNRRSSSG</sequence>
<dbReference type="Gene3D" id="2.60.40.2380">
    <property type="match status" value="1"/>
</dbReference>
<dbReference type="Pfam" id="PF07695">
    <property type="entry name" value="7TMR-DISM_7TM"/>
    <property type="match status" value="1"/>
</dbReference>
<organism evidence="3 4">
    <name type="scientific">Salinivibrio costicola subsp. alcaliphilus</name>
    <dbReference type="NCBI Taxonomy" id="272773"/>
    <lineage>
        <taxon>Bacteria</taxon>
        <taxon>Pseudomonadati</taxon>
        <taxon>Pseudomonadota</taxon>
        <taxon>Gammaproteobacteria</taxon>
        <taxon>Vibrionales</taxon>
        <taxon>Vibrionaceae</taxon>
        <taxon>Salinivibrio</taxon>
    </lineage>
</organism>
<dbReference type="InterPro" id="IPR011623">
    <property type="entry name" value="7TMR_DISM_rcpt_extracell_dom1"/>
</dbReference>
<evidence type="ECO:0000313" key="3">
    <source>
        <dbReference type="EMBL" id="OOF33266.1"/>
    </source>
</evidence>
<dbReference type="PANTHER" id="PTHR33121:SF70">
    <property type="entry name" value="SIGNALING PROTEIN YKOW"/>
    <property type="match status" value="1"/>
</dbReference>
<evidence type="ECO:0000256" key="1">
    <source>
        <dbReference type="SAM" id="Phobius"/>
    </source>
</evidence>
<dbReference type="Pfam" id="PF07696">
    <property type="entry name" value="7TMR-DISMED2"/>
    <property type="match status" value="1"/>
</dbReference>
<feature type="transmembrane region" description="Helical" evidence="1">
    <location>
        <begin position="312"/>
        <end position="332"/>
    </location>
</feature>
<dbReference type="SMART" id="SM00267">
    <property type="entry name" value="GGDEF"/>
    <property type="match status" value="1"/>
</dbReference>
<dbReference type="InterPro" id="IPR001633">
    <property type="entry name" value="EAL_dom"/>
</dbReference>
<feature type="domain" description="EAL" evidence="2">
    <location>
        <begin position="586"/>
        <end position="839"/>
    </location>
</feature>
<feature type="transmembrane region" description="Helical" evidence="1">
    <location>
        <begin position="341"/>
        <end position="363"/>
    </location>
</feature>
<dbReference type="CDD" id="cd01948">
    <property type="entry name" value="EAL"/>
    <property type="match status" value="1"/>
</dbReference>
<feature type="transmembrane region" description="Helical" evidence="1">
    <location>
        <begin position="219"/>
        <end position="239"/>
    </location>
</feature>
<dbReference type="InterPro" id="IPR043128">
    <property type="entry name" value="Rev_trsase/Diguanyl_cyclase"/>
</dbReference>
<evidence type="ECO:0000313" key="4">
    <source>
        <dbReference type="Proteomes" id="UP000189431"/>
    </source>
</evidence>
<keyword evidence="1" id="KW-0472">Membrane</keyword>
<dbReference type="RefSeq" id="WP_077669865.1">
    <property type="nucleotide sequence ID" value="NZ_MUFR01000034.1"/>
</dbReference>
<feature type="transmembrane region" description="Helical" evidence="1">
    <location>
        <begin position="375"/>
        <end position="393"/>
    </location>
</feature>
<keyword evidence="4" id="KW-1185">Reference proteome</keyword>
<gene>
    <name evidence="3" type="ORF">BZJ21_11710</name>
</gene>
<feature type="transmembrane region" description="Helical" evidence="1">
    <location>
        <begin position="287"/>
        <end position="306"/>
    </location>
</feature>
<feature type="transmembrane region" description="Helical" evidence="1">
    <location>
        <begin position="251"/>
        <end position="275"/>
    </location>
</feature>
<dbReference type="Gene3D" id="3.30.70.270">
    <property type="match status" value="1"/>
</dbReference>
<dbReference type="Pfam" id="PF00563">
    <property type="entry name" value="EAL"/>
    <property type="match status" value="1"/>
</dbReference>
<accession>A0ABX3KQ53</accession>
<dbReference type="SUPFAM" id="SSF55073">
    <property type="entry name" value="Nucleotide cyclase"/>
    <property type="match status" value="1"/>
</dbReference>
<dbReference type="PROSITE" id="PS50883">
    <property type="entry name" value="EAL"/>
    <property type="match status" value="1"/>
</dbReference>
<reference evidence="4" key="1">
    <citation type="submission" date="2017-01" db="EMBL/GenBank/DDBJ databases">
        <title>Draft genome of the species Salinivibrio costicola subsp. alcaliphilus.</title>
        <authorList>
            <person name="Lopez-Hermoso C."/>
            <person name="De La Haba R."/>
            <person name="Sanchez-Porro C."/>
            <person name="Ventosa A."/>
        </authorList>
    </citation>
    <scope>NUCLEOTIDE SEQUENCE [LARGE SCALE GENOMIC DNA]</scope>
    <source>
        <strain evidence="4">CBH448</strain>
    </source>
</reference>
<keyword evidence="1" id="KW-0812">Transmembrane</keyword>
<protein>
    <recommendedName>
        <fullName evidence="2">EAL domain-containing protein</fullName>
    </recommendedName>
</protein>
<evidence type="ECO:0000259" key="2">
    <source>
        <dbReference type="PROSITE" id="PS50883"/>
    </source>
</evidence>
<name>A0ABX3KQ53_SALCS</name>
<comment type="caution">
    <text evidence="3">The sequence shown here is derived from an EMBL/GenBank/DDBJ whole genome shotgun (WGS) entry which is preliminary data.</text>
</comment>
<dbReference type="InterPro" id="IPR029787">
    <property type="entry name" value="Nucleotide_cyclase"/>
</dbReference>
<dbReference type="SMART" id="SM00052">
    <property type="entry name" value="EAL"/>
    <property type="match status" value="1"/>
</dbReference>